<gene>
    <name evidence="1" type="ORF">FA95DRAFT_90737</name>
</gene>
<dbReference type="Proteomes" id="UP000814033">
    <property type="component" value="Unassembled WGS sequence"/>
</dbReference>
<accession>A0ACB8RPY8</accession>
<comment type="caution">
    <text evidence="1">The sequence shown here is derived from an EMBL/GenBank/DDBJ whole genome shotgun (WGS) entry which is preliminary data.</text>
</comment>
<proteinExistence type="predicted"/>
<name>A0ACB8RPY8_9AGAM</name>
<evidence type="ECO:0000313" key="2">
    <source>
        <dbReference type="Proteomes" id="UP000814033"/>
    </source>
</evidence>
<reference evidence="1" key="1">
    <citation type="submission" date="2021-02" db="EMBL/GenBank/DDBJ databases">
        <authorList>
            <consortium name="DOE Joint Genome Institute"/>
            <person name="Ahrendt S."/>
            <person name="Looney B.P."/>
            <person name="Miyauchi S."/>
            <person name="Morin E."/>
            <person name="Drula E."/>
            <person name="Courty P.E."/>
            <person name="Chicoki N."/>
            <person name="Fauchery L."/>
            <person name="Kohler A."/>
            <person name="Kuo A."/>
            <person name="Labutti K."/>
            <person name="Pangilinan J."/>
            <person name="Lipzen A."/>
            <person name="Riley R."/>
            <person name="Andreopoulos W."/>
            <person name="He G."/>
            <person name="Johnson J."/>
            <person name="Barry K.W."/>
            <person name="Grigoriev I.V."/>
            <person name="Nagy L."/>
            <person name="Hibbett D."/>
            <person name="Henrissat B."/>
            <person name="Matheny P.B."/>
            <person name="Labbe J."/>
            <person name="Martin F."/>
        </authorList>
    </citation>
    <scope>NUCLEOTIDE SEQUENCE</scope>
    <source>
        <strain evidence="1">FP105234-sp</strain>
    </source>
</reference>
<organism evidence="1 2">
    <name type="scientific">Auriscalpium vulgare</name>
    <dbReference type="NCBI Taxonomy" id="40419"/>
    <lineage>
        <taxon>Eukaryota</taxon>
        <taxon>Fungi</taxon>
        <taxon>Dikarya</taxon>
        <taxon>Basidiomycota</taxon>
        <taxon>Agaricomycotina</taxon>
        <taxon>Agaricomycetes</taxon>
        <taxon>Russulales</taxon>
        <taxon>Auriscalpiaceae</taxon>
        <taxon>Auriscalpium</taxon>
    </lineage>
</organism>
<sequence length="513" mass="57969">MVHDLVFTLMPAARQPPPSERFGQRGQPPGAPITTSALEDGRRAEFMGDEESTESEQRLWHPRFTDLPRAEFPDTMQALDDDHNFLISSNLSGAPHRPPIPEQAYRPPRPSRPTARMLVRKIPSDTTHDELWRHFSQLPSRRVHGRASVKRRIFGGVVSVYLLRGSRDAFVDFESEDYLRNAVSRFHGLTLRPGDLLSPPLVCRSARKVDDRKLSRIGAGTLLAAEAGRQRRTTQSLTAYFHSHALDLLGRNAPNPRRYFVMTAVGNHVANRSLQQSVWATERRYEPILDHAYRTSKDVILIFKKATNQQFYGCARIIGPVIDSSDSDVSWQDPDALFPVADSAIFPGARGRDFHIDWISTYKLKFKRVQNLLDADQFESLGDCAEIDPSLGRKILDKWGLHDIRPTLVSRNMSDFSDSSSLNVTYEDDVKSATSTEARVRVGPAHDRSGPEDARGRPLTNVFYSVAGGRGSREKSLESKTTDYSIVKSVKSQWSKKERDNFYQLRPGTPFLR</sequence>
<keyword evidence="2" id="KW-1185">Reference proteome</keyword>
<reference evidence="1" key="2">
    <citation type="journal article" date="2022" name="New Phytol.">
        <title>Evolutionary transition to the ectomycorrhizal habit in the genomes of a hyperdiverse lineage of mushroom-forming fungi.</title>
        <authorList>
            <person name="Looney B."/>
            <person name="Miyauchi S."/>
            <person name="Morin E."/>
            <person name="Drula E."/>
            <person name="Courty P.E."/>
            <person name="Kohler A."/>
            <person name="Kuo A."/>
            <person name="LaButti K."/>
            <person name="Pangilinan J."/>
            <person name="Lipzen A."/>
            <person name="Riley R."/>
            <person name="Andreopoulos W."/>
            <person name="He G."/>
            <person name="Johnson J."/>
            <person name="Nolan M."/>
            <person name="Tritt A."/>
            <person name="Barry K.W."/>
            <person name="Grigoriev I.V."/>
            <person name="Nagy L.G."/>
            <person name="Hibbett D."/>
            <person name="Henrissat B."/>
            <person name="Matheny P.B."/>
            <person name="Labbe J."/>
            <person name="Martin F.M."/>
        </authorList>
    </citation>
    <scope>NUCLEOTIDE SEQUENCE</scope>
    <source>
        <strain evidence="1">FP105234-sp</strain>
    </source>
</reference>
<dbReference type="EMBL" id="MU275942">
    <property type="protein sequence ID" value="KAI0045786.1"/>
    <property type="molecule type" value="Genomic_DNA"/>
</dbReference>
<evidence type="ECO:0000313" key="1">
    <source>
        <dbReference type="EMBL" id="KAI0045786.1"/>
    </source>
</evidence>
<protein>
    <submittedName>
        <fullName evidence="1">Uncharacterized protein</fullName>
    </submittedName>
</protein>